<sequence length="38" mass="3874">MPLLTPNDAAAGGVLMLVKRLGALSDVPIPGTQSWLAV</sequence>
<reference evidence="1" key="1">
    <citation type="submission" date="2020-02" db="EMBL/GenBank/DDBJ databases">
        <authorList>
            <person name="Meier V. D."/>
        </authorList>
    </citation>
    <scope>NUCLEOTIDE SEQUENCE</scope>
    <source>
        <strain evidence="1">AVDCRST_MAG94</strain>
    </source>
</reference>
<protein>
    <submittedName>
        <fullName evidence="1">Uncharacterized protein</fullName>
    </submittedName>
</protein>
<accession>A0A6J4NE84</accession>
<evidence type="ECO:0000313" key="1">
    <source>
        <dbReference type="EMBL" id="CAA9385937.1"/>
    </source>
</evidence>
<name>A0A6J4NE84_9CYAN</name>
<organism evidence="1">
    <name type="scientific">uncultured Leptolyngbya sp</name>
    <dbReference type="NCBI Taxonomy" id="332963"/>
    <lineage>
        <taxon>Bacteria</taxon>
        <taxon>Bacillati</taxon>
        <taxon>Cyanobacteriota</taxon>
        <taxon>Cyanophyceae</taxon>
        <taxon>Leptolyngbyales</taxon>
        <taxon>Leptolyngbyaceae</taxon>
        <taxon>Leptolyngbya group</taxon>
        <taxon>Leptolyngbya</taxon>
        <taxon>environmental samples</taxon>
    </lineage>
</organism>
<dbReference type="AlphaFoldDB" id="A0A6J4NE84"/>
<gene>
    <name evidence="1" type="ORF">AVDCRST_MAG94-5136</name>
</gene>
<proteinExistence type="predicted"/>
<dbReference type="EMBL" id="CADCTY010001771">
    <property type="protein sequence ID" value="CAA9385937.1"/>
    <property type="molecule type" value="Genomic_DNA"/>
</dbReference>